<dbReference type="Proteomes" id="UP000177811">
    <property type="component" value="Unassembled WGS sequence"/>
</dbReference>
<evidence type="ECO:0000313" key="1">
    <source>
        <dbReference type="EMBL" id="OHA03142.1"/>
    </source>
</evidence>
<protein>
    <submittedName>
        <fullName evidence="1">Uncharacterized protein</fullName>
    </submittedName>
</protein>
<accession>A0A1G2KX46</accession>
<dbReference type="InterPro" id="IPR009045">
    <property type="entry name" value="Zn_M74/Hedgehog-like"/>
</dbReference>
<organism evidence="1 2">
    <name type="scientific">Candidatus Sungbacteria bacterium RIFCSPHIGHO2_02_FULL_51_29</name>
    <dbReference type="NCBI Taxonomy" id="1802273"/>
    <lineage>
        <taxon>Bacteria</taxon>
        <taxon>Candidatus Sungiibacteriota</taxon>
    </lineage>
</organism>
<gene>
    <name evidence="1" type="ORF">A3C16_01705</name>
</gene>
<dbReference type="EMBL" id="MHQL01000020">
    <property type="protein sequence ID" value="OHA03142.1"/>
    <property type="molecule type" value="Genomic_DNA"/>
</dbReference>
<dbReference type="SUPFAM" id="SSF55166">
    <property type="entry name" value="Hedgehog/DD-peptidase"/>
    <property type="match status" value="1"/>
</dbReference>
<comment type="caution">
    <text evidence="1">The sequence shown here is derived from an EMBL/GenBank/DDBJ whole genome shotgun (WGS) entry which is preliminary data.</text>
</comment>
<dbReference type="Pfam" id="PF18979">
    <property type="entry name" value="DUF5715"/>
    <property type="match status" value="1"/>
</dbReference>
<evidence type="ECO:0000313" key="2">
    <source>
        <dbReference type="Proteomes" id="UP000177811"/>
    </source>
</evidence>
<dbReference type="AlphaFoldDB" id="A0A1G2KX46"/>
<proteinExistence type="predicted"/>
<reference evidence="1 2" key="1">
    <citation type="journal article" date="2016" name="Nat. Commun.">
        <title>Thousands of microbial genomes shed light on interconnected biogeochemical processes in an aquifer system.</title>
        <authorList>
            <person name="Anantharaman K."/>
            <person name="Brown C.T."/>
            <person name="Hug L.A."/>
            <person name="Sharon I."/>
            <person name="Castelle C.J."/>
            <person name="Probst A.J."/>
            <person name="Thomas B.C."/>
            <person name="Singh A."/>
            <person name="Wilkins M.J."/>
            <person name="Karaoz U."/>
            <person name="Brodie E.L."/>
            <person name="Williams K.H."/>
            <person name="Hubbard S.S."/>
            <person name="Banfield J.F."/>
        </authorList>
    </citation>
    <scope>NUCLEOTIDE SEQUENCE [LARGE SCALE GENOMIC DNA]</scope>
</reference>
<dbReference type="InterPro" id="IPR043769">
    <property type="entry name" value="DUF5715"/>
</dbReference>
<sequence length="210" mass="24480">MKRIAFVHLLFSLVFLVASVVIVFHAEARHGGIYIGGNGCRGRQMRTCRGRLEEHNRIADEYGLQRIRPGEEVEEFVQSQRLVFVADSPFLEFTALEDYRYVTPYAHALLTMLAYDYYHEFGKPLKVTSLLRTREYQFTLVRRRISDADCRTEVRCSTHLTGATFDISKRAMSPKAQAWMRNILFHLWQEGKIDPIEERAAFHIMVLPEH</sequence>
<name>A0A1G2KX46_9BACT</name>